<dbReference type="CDD" id="cd02503">
    <property type="entry name" value="MobA"/>
    <property type="match status" value="1"/>
</dbReference>
<keyword evidence="6" id="KW-0342">GTP-binding</keyword>
<dbReference type="Proteomes" id="UP000502331">
    <property type="component" value="Chromosome"/>
</dbReference>
<keyword evidence="1" id="KW-0963">Cytoplasm</keyword>
<dbReference type="GO" id="GO:0016779">
    <property type="term" value="F:nucleotidyltransferase activity"/>
    <property type="evidence" value="ECO:0007669"/>
    <property type="project" value="UniProtKB-KW"/>
</dbReference>
<evidence type="ECO:0000256" key="3">
    <source>
        <dbReference type="ARBA" id="ARBA00022723"/>
    </source>
</evidence>
<dbReference type="Gene3D" id="3.90.550.10">
    <property type="entry name" value="Spore Coat Polysaccharide Biosynthesis Protein SpsA, Chain A"/>
    <property type="match status" value="1"/>
</dbReference>
<dbReference type="PANTHER" id="PTHR19136">
    <property type="entry name" value="MOLYBDENUM COFACTOR GUANYLYLTRANSFERASE"/>
    <property type="match status" value="1"/>
</dbReference>
<dbReference type="EMBL" id="CP032549">
    <property type="protein sequence ID" value="QIV87511.1"/>
    <property type="molecule type" value="Genomic_DNA"/>
</dbReference>
<feature type="region of interest" description="Disordered" evidence="8">
    <location>
        <begin position="171"/>
        <end position="193"/>
    </location>
</feature>
<evidence type="ECO:0000313" key="11">
    <source>
        <dbReference type="Proteomes" id="UP000502331"/>
    </source>
</evidence>
<dbReference type="InterPro" id="IPR029044">
    <property type="entry name" value="Nucleotide-diphossugar_trans"/>
</dbReference>
<dbReference type="GO" id="GO:0046872">
    <property type="term" value="F:metal ion binding"/>
    <property type="evidence" value="ECO:0007669"/>
    <property type="project" value="UniProtKB-KW"/>
</dbReference>
<keyword evidence="11" id="KW-1185">Reference proteome</keyword>
<organism evidence="10 11">
    <name type="scientific">Glutamicibacter mishrai</name>
    <dbReference type="NCBI Taxonomy" id="1775880"/>
    <lineage>
        <taxon>Bacteria</taxon>
        <taxon>Bacillati</taxon>
        <taxon>Actinomycetota</taxon>
        <taxon>Actinomycetes</taxon>
        <taxon>Micrococcales</taxon>
        <taxon>Micrococcaceae</taxon>
        <taxon>Glutamicibacter</taxon>
    </lineage>
</organism>
<evidence type="ECO:0000313" key="10">
    <source>
        <dbReference type="EMBL" id="QIV87511.1"/>
    </source>
</evidence>
<proteinExistence type="predicted"/>
<keyword evidence="2 10" id="KW-0808">Transferase</keyword>
<keyword evidence="10" id="KW-0548">Nucleotidyltransferase</keyword>
<dbReference type="Pfam" id="PF12804">
    <property type="entry name" value="NTP_transf_3"/>
    <property type="match status" value="1"/>
</dbReference>
<gene>
    <name evidence="10" type="ORF">D3791_10515</name>
</gene>
<evidence type="ECO:0000256" key="7">
    <source>
        <dbReference type="ARBA" id="ARBA00023150"/>
    </source>
</evidence>
<dbReference type="GO" id="GO:0006777">
    <property type="term" value="P:Mo-molybdopterin cofactor biosynthetic process"/>
    <property type="evidence" value="ECO:0007669"/>
    <property type="project" value="UniProtKB-KW"/>
</dbReference>
<keyword evidence="4" id="KW-0547">Nucleotide-binding</keyword>
<feature type="domain" description="MobA-like NTP transferase" evidence="9">
    <location>
        <begin position="7"/>
        <end position="147"/>
    </location>
</feature>
<dbReference type="GO" id="GO:0005525">
    <property type="term" value="F:GTP binding"/>
    <property type="evidence" value="ECO:0007669"/>
    <property type="project" value="UniProtKB-KW"/>
</dbReference>
<accession>A0A6H0SLR3</accession>
<dbReference type="RefSeq" id="WP_172512157.1">
    <property type="nucleotide sequence ID" value="NZ_CP032549.1"/>
</dbReference>
<reference evidence="10 11" key="1">
    <citation type="submission" date="2018-09" db="EMBL/GenBank/DDBJ databases">
        <title>Glutamicibacter mishrai S5-52T (LMG 29155T = KCTC 39846T).</title>
        <authorList>
            <person name="Das S.K."/>
        </authorList>
    </citation>
    <scope>NUCLEOTIDE SEQUENCE [LARGE SCALE GENOMIC DNA]</scope>
    <source>
        <strain evidence="10 11">S5-52</strain>
    </source>
</reference>
<evidence type="ECO:0000256" key="5">
    <source>
        <dbReference type="ARBA" id="ARBA00022842"/>
    </source>
</evidence>
<name>A0A6H0SLR3_9MICC</name>
<keyword evidence="3" id="KW-0479">Metal-binding</keyword>
<sequence>MSLGFDALILAGGRGTRLGGANKPGLMLHGQRLVDRVIQASRQAGAARVLVIGDQSAGTLADGVLREDPPFAGPLAGIAAGIAQVSSPWCLVLACDLQHPDTVISALLDHADRLGPDGLVLRDAQGYTQWLAGFYRTQAVAQACAELGDRLINAPARAALGQLDLAELPVDDETTNDIDTPQALERARHDERP</sequence>
<dbReference type="SUPFAM" id="SSF53448">
    <property type="entry name" value="Nucleotide-diphospho-sugar transferases"/>
    <property type="match status" value="1"/>
</dbReference>
<keyword evidence="7" id="KW-0501">Molybdenum cofactor biosynthesis</keyword>
<protein>
    <submittedName>
        <fullName evidence="10">Molybdenum cofactor guanylyltransferase</fullName>
    </submittedName>
</protein>
<dbReference type="InterPro" id="IPR013482">
    <property type="entry name" value="Molybde_CF_guanTrfase"/>
</dbReference>
<dbReference type="InterPro" id="IPR025877">
    <property type="entry name" value="MobA-like_NTP_Trfase"/>
</dbReference>
<evidence type="ECO:0000256" key="6">
    <source>
        <dbReference type="ARBA" id="ARBA00023134"/>
    </source>
</evidence>
<dbReference type="AlphaFoldDB" id="A0A6H0SLR3"/>
<keyword evidence="5" id="KW-0460">Magnesium</keyword>
<evidence type="ECO:0000256" key="2">
    <source>
        <dbReference type="ARBA" id="ARBA00022679"/>
    </source>
</evidence>
<evidence type="ECO:0000256" key="1">
    <source>
        <dbReference type="ARBA" id="ARBA00022490"/>
    </source>
</evidence>
<evidence type="ECO:0000256" key="4">
    <source>
        <dbReference type="ARBA" id="ARBA00022741"/>
    </source>
</evidence>
<dbReference type="PANTHER" id="PTHR19136:SF81">
    <property type="entry name" value="MOLYBDENUM COFACTOR GUANYLYLTRANSFERASE"/>
    <property type="match status" value="1"/>
</dbReference>
<evidence type="ECO:0000259" key="9">
    <source>
        <dbReference type="Pfam" id="PF12804"/>
    </source>
</evidence>
<evidence type="ECO:0000256" key="8">
    <source>
        <dbReference type="SAM" id="MobiDB-lite"/>
    </source>
</evidence>